<organism evidence="6 7">
    <name type="scientific">Natronorubrum texcoconense</name>
    <dbReference type="NCBI Taxonomy" id="1095776"/>
    <lineage>
        <taxon>Archaea</taxon>
        <taxon>Methanobacteriati</taxon>
        <taxon>Methanobacteriota</taxon>
        <taxon>Stenosarchaea group</taxon>
        <taxon>Halobacteria</taxon>
        <taxon>Halobacteriales</taxon>
        <taxon>Natrialbaceae</taxon>
        <taxon>Natronorubrum</taxon>
    </lineage>
</organism>
<dbReference type="AlphaFoldDB" id="A0A1G9D1D2"/>
<comment type="cofactor">
    <cofactor evidence="1">
        <name>FAD</name>
        <dbReference type="ChEBI" id="CHEBI:57692"/>
    </cofactor>
</comment>
<dbReference type="Gene3D" id="3.50.50.60">
    <property type="entry name" value="FAD/NAD(P)-binding domain"/>
    <property type="match status" value="1"/>
</dbReference>
<dbReference type="InterPro" id="IPR050315">
    <property type="entry name" value="FAD-oxidoreductase_2"/>
</dbReference>
<evidence type="ECO:0000256" key="2">
    <source>
        <dbReference type="ARBA" id="ARBA00022630"/>
    </source>
</evidence>
<sequence length="481" mass="51012">MATPELGERTLEDPTPEVVDVADVTIDVETDVLIAGGGGTGLVAALAAADRTDGTITVLEKSHRLGGNTSLSTGMVPAAGTRFQREVGIEEEPADMARDILEKNDHEADEAMVEHLCTESKNLIHWLVDDWDITLNLVDDFKYPKHSAYRMHAPAGRNGENLIEELSERIEATETIELLKHTPVTKLVADGDAVVGAVAGETHEEVIGAEKVILATDGFAGNRQMVERHCGQIAEALYFGSDGNTGDGIRWGAALDAELACMDSYQGHATVVQGTGALSTYAIIMNGGFLVNENGRRFGNEAKGYSALALDVVEQSGSVAYEIFDERIFEKLEGEFDDFDEAVDLGSYRSAPDIEMLAEKLGCDPKTTADALESYNDAIRSDEPDDVGRVDGRTILEPPFYGATVTGSLFHTQGGLVVDEHGRVRKTDGDVVDNLYAGGGSAVGISGHGSGGYLSGNGLTTALGLGRLAGLHAASTLEDGR</sequence>
<dbReference type="RefSeq" id="WP_090309653.1">
    <property type="nucleotide sequence ID" value="NZ_FNFE01000005.1"/>
</dbReference>
<dbReference type="Gene3D" id="3.90.700.10">
    <property type="entry name" value="Succinate dehydrogenase/fumarate reductase flavoprotein, catalytic domain"/>
    <property type="match status" value="1"/>
</dbReference>
<dbReference type="OrthoDB" id="23539at2157"/>
<dbReference type="Pfam" id="PF00890">
    <property type="entry name" value="FAD_binding_2"/>
    <property type="match status" value="1"/>
</dbReference>
<dbReference type="PANTHER" id="PTHR43400:SF7">
    <property type="entry name" value="FAD-DEPENDENT OXIDOREDUCTASE 2 FAD BINDING DOMAIN-CONTAINING PROTEIN"/>
    <property type="match status" value="1"/>
</dbReference>
<keyword evidence="2" id="KW-0285">Flavoprotein</keyword>
<dbReference type="SUPFAM" id="SSF51905">
    <property type="entry name" value="FAD/NAD(P)-binding domain"/>
    <property type="match status" value="1"/>
</dbReference>
<proteinExistence type="predicted"/>
<protein>
    <submittedName>
        <fullName evidence="6">Fumarate reductase flavoprotein subunit</fullName>
    </submittedName>
</protein>
<dbReference type="SUPFAM" id="SSF56425">
    <property type="entry name" value="Succinate dehydrogenase/fumarate reductase flavoprotein, catalytic domain"/>
    <property type="match status" value="1"/>
</dbReference>
<dbReference type="InterPro" id="IPR003953">
    <property type="entry name" value="FAD-dep_OxRdtase_2_FAD-bd"/>
</dbReference>
<reference evidence="7" key="1">
    <citation type="submission" date="2016-10" db="EMBL/GenBank/DDBJ databases">
        <authorList>
            <person name="Varghese N."/>
            <person name="Submissions S."/>
        </authorList>
    </citation>
    <scope>NUCLEOTIDE SEQUENCE [LARGE SCALE GENOMIC DNA]</scope>
    <source>
        <strain evidence="7">B4,CECT 8067,JCM 17497</strain>
    </source>
</reference>
<dbReference type="InterPro" id="IPR027477">
    <property type="entry name" value="Succ_DH/fumarate_Rdtase_cat_sf"/>
</dbReference>
<evidence type="ECO:0000313" key="6">
    <source>
        <dbReference type="EMBL" id="SDK57731.1"/>
    </source>
</evidence>
<name>A0A1G9D1D2_9EURY</name>
<evidence type="ECO:0000259" key="5">
    <source>
        <dbReference type="Pfam" id="PF00890"/>
    </source>
</evidence>
<keyword evidence="4" id="KW-0560">Oxidoreductase</keyword>
<evidence type="ECO:0000256" key="3">
    <source>
        <dbReference type="ARBA" id="ARBA00022827"/>
    </source>
</evidence>
<dbReference type="GO" id="GO:0016491">
    <property type="term" value="F:oxidoreductase activity"/>
    <property type="evidence" value="ECO:0007669"/>
    <property type="project" value="UniProtKB-KW"/>
</dbReference>
<evidence type="ECO:0000256" key="1">
    <source>
        <dbReference type="ARBA" id="ARBA00001974"/>
    </source>
</evidence>
<dbReference type="EMBL" id="FNFE01000005">
    <property type="protein sequence ID" value="SDK57731.1"/>
    <property type="molecule type" value="Genomic_DNA"/>
</dbReference>
<keyword evidence="3" id="KW-0274">FAD</keyword>
<evidence type="ECO:0000256" key="4">
    <source>
        <dbReference type="ARBA" id="ARBA00023002"/>
    </source>
</evidence>
<gene>
    <name evidence="6" type="ORF">SAMN04515672_3391</name>
</gene>
<dbReference type="InterPro" id="IPR036188">
    <property type="entry name" value="FAD/NAD-bd_sf"/>
</dbReference>
<dbReference type="PANTHER" id="PTHR43400">
    <property type="entry name" value="FUMARATE REDUCTASE"/>
    <property type="match status" value="1"/>
</dbReference>
<dbReference type="Proteomes" id="UP000198882">
    <property type="component" value="Unassembled WGS sequence"/>
</dbReference>
<accession>A0A1G9D1D2</accession>
<evidence type="ECO:0000313" key="7">
    <source>
        <dbReference type="Proteomes" id="UP000198882"/>
    </source>
</evidence>
<feature type="domain" description="FAD-dependent oxidoreductase 2 FAD-binding" evidence="5">
    <location>
        <begin position="31"/>
        <end position="448"/>
    </location>
</feature>
<dbReference type="STRING" id="1095776.SAMN04515672_3391"/>
<keyword evidence="7" id="KW-1185">Reference proteome</keyword>